<reference evidence="2" key="1">
    <citation type="submission" date="2021-06" db="EMBL/GenBank/DDBJ databases">
        <title>44 bacteria genomes isolated from Dapeng, Shenzhen.</title>
        <authorList>
            <person name="Zheng W."/>
            <person name="Yu S."/>
            <person name="Huang Y."/>
        </authorList>
    </citation>
    <scope>NUCLEOTIDE SEQUENCE</scope>
    <source>
        <strain evidence="2">DP5N28-2</strain>
    </source>
</reference>
<dbReference type="Proteomes" id="UP000753961">
    <property type="component" value="Unassembled WGS sequence"/>
</dbReference>
<proteinExistence type="predicted"/>
<dbReference type="AlphaFoldDB" id="A0A953HKG7"/>
<feature type="region of interest" description="Disordered" evidence="1">
    <location>
        <begin position="287"/>
        <end position="329"/>
    </location>
</feature>
<dbReference type="Pfam" id="PF19268">
    <property type="entry name" value="CIS_TMP"/>
    <property type="match status" value="1"/>
</dbReference>
<sequence length="537" mass="62463">MANKHLIGKQVVKVEVGASADTYVLQQRLSEMVWNRLAPKLNDLFDHFAGEDEVLRLDKVVVDLGDIDLNLINDDLVVEKILRLVEAELRQYRSRVQPNTSTQLGKQLHPQSVHSTRQYMFQLWLYWLEKGVLPSYALRPDKNWITQVLETLAMEQRAVSALRDTLMKNKQAMYRLILQHRIHELTSIVELYTGHSQKDLPGLLNEIHAYTTQDSQRLEPLKTSFRAMETGFWNMIFQEVIHKTNKKNSFTLQQLFLTSLPKNFLRNLEAFTSTERENFPHLNQLLSSEGAERENGGKLPESRDLAKDKNREKDRWEENRTSGEKEDCGEDQSMANFRIYNKTEKLGEKDGVKGIQSSEIMDEGQKYEEMESPQFLKNAGIILLHPFLHRFFRKLELVEDQQFKDYYTRSKSVYLLHFLGTGHEFIPEYELVLAKLLCGMPANLPLDHTIQLTKEEKDEANRLLEAVIINWGVLGNTSPDGLREGFVIRDGKLTRSDTGWKLTVEPQTIDILLDRLPWGISMIKLPWMQDLIKVEWR</sequence>
<accession>A0A953HKG7</accession>
<keyword evidence="3" id="KW-1185">Reference proteome</keyword>
<comment type="caution">
    <text evidence="2">The sequence shown here is derived from an EMBL/GenBank/DDBJ whole genome shotgun (WGS) entry which is preliminary data.</text>
</comment>
<evidence type="ECO:0000313" key="3">
    <source>
        <dbReference type="Proteomes" id="UP000753961"/>
    </source>
</evidence>
<dbReference type="EMBL" id="JAHVHU010000002">
    <property type="protein sequence ID" value="MBY5956704.1"/>
    <property type="molecule type" value="Genomic_DNA"/>
</dbReference>
<protein>
    <submittedName>
        <fullName evidence="2">Uncharacterized protein</fullName>
    </submittedName>
</protein>
<dbReference type="InterPro" id="IPR045538">
    <property type="entry name" value="CIS_TMP"/>
</dbReference>
<organism evidence="2 3">
    <name type="scientific">Membranihabitans marinus</name>
    <dbReference type="NCBI Taxonomy" id="1227546"/>
    <lineage>
        <taxon>Bacteria</taxon>
        <taxon>Pseudomonadati</taxon>
        <taxon>Bacteroidota</taxon>
        <taxon>Saprospiria</taxon>
        <taxon>Saprospirales</taxon>
        <taxon>Saprospiraceae</taxon>
        <taxon>Membranihabitans</taxon>
    </lineage>
</organism>
<gene>
    <name evidence="2" type="ORF">KUV50_01060</name>
</gene>
<name>A0A953HKG7_9BACT</name>
<evidence type="ECO:0000256" key="1">
    <source>
        <dbReference type="SAM" id="MobiDB-lite"/>
    </source>
</evidence>
<evidence type="ECO:0000313" key="2">
    <source>
        <dbReference type="EMBL" id="MBY5956704.1"/>
    </source>
</evidence>
<dbReference type="RefSeq" id="WP_222578226.1">
    <property type="nucleotide sequence ID" value="NZ_JAHVHU010000002.1"/>
</dbReference>
<feature type="compositionally biased region" description="Basic and acidic residues" evidence="1">
    <location>
        <begin position="290"/>
        <end position="326"/>
    </location>
</feature>